<dbReference type="GO" id="GO:0005737">
    <property type="term" value="C:cytoplasm"/>
    <property type="evidence" value="ECO:0007669"/>
    <property type="project" value="TreeGrafter"/>
</dbReference>
<dbReference type="Gene3D" id="3.10.450.10">
    <property type="match status" value="1"/>
</dbReference>
<feature type="domain" description="Cystatin" evidence="4">
    <location>
        <begin position="1"/>
        <end position="89"/>
    </location>
</feature>
<dbReference type="EMBL" id="JAOPGA020001042">
    <property type="protein sequence ID" value="KAL0484428.1"/>
    <property type="molecule type" value="Genomic_DNA"/>
</dbReference>
<evidence type="ECO:0000313" key="6">
    <source>
        <dbReference type="Proteomes" id="UP001431209"/>
    </source>
</evidence>
<evidence type="ECO:0000313" key="5">
    <source>
        <dbReference type="EMBL" id="KAL0484428.1"/>
    </source>
</evidence>
<dbReference type="PROSITE" id="PS00287">
    <property type="entry name" value="CYSTATIN"/>
    <property type="match status" value="1"/>
</dbReference>
<evidence type="ECO:0000256" key="2">
    <source>
        <dbReference type="ARBA" id="ARBA00022690"/>
    </source>
</evidence>
<evidence type="ECO:0000256" key="3">
    <source>
        <dbReference type="ARBA" id="ARBA00022704"/>
    </source>
</evidence>
<evidence type="ECO:0000259" key="4">
    <source>
        <dbReference type="SMART" id="SM00043"/>
    </source>
</evidence>
<dbReference type="Pfam" id="PF00031">
    <property type="entry name" value="Cystatin"/>
    <property type="match status" value="1"/>
</dbReference>
<dbReference type="GO" id="GO:0004869">
    <property type="term" value="F:cysteine-type endopeptidase inhibitor activity"/>
    <property type="evidence" value="ECO:0007669"/>
    <property type="project" value="UniProtKB-KW"/>
</dbReference>
<dbReference type="InterPro" id="IPR000010">
    <property type="entry name" value="Cystatin_dom"/>
</dbReference>
<keyword evidence="6" id="KW-1185">Reference proteome</keyword>
<dbReference type="SMART" id="SM00043">
    <property type="entry name" value="CY"/>
    <property type="match status" value="1"/>
</dbReference>
<dbReference type="InterPro" id="IPR046350">
    <property type="entry name" value="Cystatin_sf"/>
</dbReference>
<dbReference type="Proteomes" id="UP001431209">
    <property type="component" value="Unassembled WGS sequence"/>
</dbReference>
<keyword evidence="2" id="KW-0646">Protease inhibitor</keyword>
<gene>
    <name evidence="5" type="ORF">AKO1_005198</name>
</gene>
<dbReference type="PANTHER" id="PTHR46186:SF2">
    <property type="entry name" value="CYSTATIN"/>
    <property type="match status" value="1"/>
</dbReference>
<dbReference type="SUPFAM" id="SSF54403">
    <property type="entry name" value="Cystatin/monellin"/>
    <property type="match status" value="1"/>
</dbReference>
<dbReference type="GO" id="GO:0005615">
    <property type="term" value="C:extracellular space"/>
    <property type="evidence" value="ECO:0007669"/>
    <property type="project" value="TreeGrafter"/>
</dbReference>
<dbReference type="AlphaFoldDB" id="A0AAW2Z3N4"/>
<keyword evidence="3" id="KW-0789">Thiol protease inhibitor</keyword>
<organism evidence="5 6">
    <name type="scientific">Acrasis kona</name>
    <dbReference type="NCBI Taxonomy" id="1008807"/>
    <lineage>
        <taxon>Eukaryota</taxon>
        <taxon>Discoba</taxon>
        <taxon>Heterolobosea</taxon>
        <taxon>Tetramitia</taxon>
        <taxon>Eutetramitia</taxon>
        <taxon>Acrasidae</taxon>
        <taxon>Acrasis</taxon>
    </lineage>
</organism>
<proteinExistence type="inferred from homology"/>
<reference evidence="5 6" key="1">
    <citation type="submission" date="2024-03" db="EMBL/GenBank/DDBJ databases">
        <title>The Acrasis kona genome and developmental transcriptomes reveal deep origins of eukaryotic multicellular pathways.</title>
        <authorList>
            <person name="Sheikh S."/>
            <person name="Fu C.-J."/>
            <person name="Brown M.W."/>
            <person name="Baldauf S.L."/>
        </authorList>
    </citation>
    <scope>NUCLEOTIDE SEQUENCE [LARGE SCALE GENOMIC DNA]</scope>
    <source>
        <strain evidence="5 6">ATCC MYA-3509</strain>
    </source>
</reference>
<name>A0AAW2Z3N4_9EUKA</name>
<comment type="caution">
    <text evidence="5">The sequence shown here is derived from an EMBL/GenBank/DDBJ whole genome shotgun (WGS) entry which is preliminary data.</text>
</comment>
<comment type="similarity">
    <text evidence="1">Belongs to the cystatin family.</text>
</comment>
<sequence>MIAGGLTPVSPNSAEVREVALFAVDMLNMKSNAIYPHTLVHVKDSSTQVVQGVNYYLTLIIGGSPNGNKENKVVVWKKLNGEMELMSHR</sequence>
<dbReference type="InterPro" id="IPR018073">
    <property type="entry name" value="Prot_inh_cystat_CS"/>
</dbReference>
<dbReference type="GO" id="GO:0031982">
    <property type="term" value="C:vesicle"/>
    <property type="evidence" value="ECO:0007669"/>
    <property type="project" value="TreeGrafter"/>
</dbReference>
<dbReference type="CDD" id="cd00042">
    <property type="entry name" value="CY"/>
    <property type="match status" value="1"/>
</dbReference>
<accession>A0AAW2Z3N4</accession>
<evidence type="ECO:0000256" key="1">
    <source>
        <dbReference type="ARBA" id="ARBA00009403"/>
    </source>
</evidence>
<dbReference type="PANTHER" id="PTHR46186">
    <property type="entry name" value="CYSTATIN"/>
    <property type="match status" value="1"/>
</dbReference>
<protein>
    <submittedName>
        <fullName evidence="5">Cystatin</fullName>
    </submittedName>
</protein>